<dbReference type="RefSeq" id="WP_168085618.1">
    <property type="nucleotide sequence ID" value="NZ_JAAVJI010000015.1"/>
</dbReference>
<evidence type="ECO:0000313" key="2">
    <source>
        <dbReference type="Proteomes" id="UP000746535"/>
    </source>
</evidence>
<keyword evidence="2" id="KW-1185">Reference proteome</keyword>
<evidence type="ECO:0000313" key="1">
    <source>
        <dbReference type="EMBL" id="NJP03043.1"/>
    </source>
</evidence>
<organism evidence="1 2">
    <name type="scientific">Pseudomonas quercus</name>
    <dbReference type="NCBI Taxonomy" id="2722792"/>
    <lineage>
        <taxon>Bacteria</taxon>
        <taxon>Pseudomonadati</taxon>
        <taxon>Pseudomonadota</taxon>
        <taxon>Gammaproteobacteria</taxon>
        <taxon>Pseudomonadales</taxon>
        <taxon>Pseudomonadaceae</taxon>
        <taxon>Pseudomonas</taxon>
    </lineage>
</organism>
<dbReference type="EMBL" id="JAAVJI010000015">
    <property type="protein sequence ID" value="NJP03043.1"/>
    <property type="molecule type" value="Genomic_DNA"/>
</dbReference>
<accession>A0ABX0YHW8</accession>
<proteinExistence type="predicted"/>
<reference evidence="1 2" key="1">
    <citation type="submission" date="2020-03" db="EMBL/GenBank/DDBJ databases">
        <authorList>
            <person name="Wang L."/>
            <person name="He N."/>
            <person name="Li Y."/>
            <person name="Fang Y."/>
            <person name="Zhang F."/>
        </authorList>
    </citation>
    <scope>NUCLEOTIDE SEQUENCE [LARGE SCALE GENOMIC DNA]</scope>
    <source>
        <strain evidence="2">hsmgli-8</strain>
    </source>
</reference>
<dbReference type="Proteomes" id="UP000746535">
    <property type="component" value="Unassembled WGS sequence"/>
</dbReference>
<protein>
    <submittedName>
        <fullName evidence="1">DUF3077 domain-containing protein</fullName>
    </submittedName>
</protein>
<gene>
    <name evidence="1" type="ORF">HBH25_19545</name>
</gene>
<name>A0ABX0YHW8_9PSED</name>
<sequence length="69" mass="7575">MHNTTPNPTLEQLLNDTDKLLRCAKATAYETADHQQGASRDHAFAVVHLIDMARIKLDAALHVQHSAAS</sequence>
<dbReference type="Pfam" id="PF19619">
    <property type="entry name" value="DUF6124"/>
    <property type="match status" value="1"/>
</dbReference>
<comment type="caution">
    <text evidence="1">The sequence shown here is derived from an EMBL/GenBank/DDBJ whole genome shotgun (WGS) entry which is preliminary data.</text>
</comment>